<dbReference type="InterPro" id="IPR012312">
    <property type="entry name" value="Hemerythrin-like"/>
</dbReference>
<proteinExistence type="predicted"/>
<gene>
    <name evidence="2" type="ORF">SADFL11_3120</name>
</gene>
<organism evidence="2 3">
    <name type="scientific">Roseibium alexandrii (strain DSM 17067 / NCIMB 14079 / DFL-11)</name>
    <name type="common">Labrenzia alexandrii</name>
    <dbReference type="NCBI Taxonomy" id="244592"/>
    <lineage>
        <taxon>Bacteria</taxon>
        <taxon>Pseudomonadati</taxon>
        <taxon>Pseudomonadota</taxon>
        <taxon>Alphaproteobacteria</taxon>
        <taxon>Hyphomicrobiales</taxon>
        <taxon>Stappiaceae</taxon>
        <taxon>Roseibium</taxon>
    </lineage>
</organism>
<sequence>MDEKLSLNYRTALPDALRVLLEDYPRTGWTQDAGYNGLIQFWLERHMMFRDLLARLNSLCEHRLGKEIAPEIFASNLAQYGSLLVSELHGHHTIEDHHYFPVLVSKDHRLAQGFELLDSDHHLLDAHLQGFVDQAKTVLSQRAEHTNPIAAFHETVERLSDKLDRHLIDEEELVVPVLLKYGALGL</sequence>
<evidence type="ECO:0000259" key="1">
    <source>
        <dbReference type="Pfam" id="PF01814"/>
    </source>
</evidence>
<dbReference type="Gene3D" id="1.20.120.520">
    <property type="entry name" value="nmb1532 protein domain like"/>
    <property type="match status" value="1"/>
</dbReference>
<protein>
    <recommendedName>
        <fullName evidence="1">Hemerythrin-like domain-containing protein</fullName>
    </recommendedName>
</protein>
<feature type="domain" description="Hemerythrin-like" evidence="1">
    <location>
        <begin position="39"/>
        <end position="178"/>
    </location>
</feature>
<evidence type="ECO:0000313" key="3">
    <source>
        <dbReference type="Proteomes" id="UP000004703"/>
    </source>
</evidence>
<dbReference type="RefSeq" id="WP_008194050.1">
    <property type="nucleotide sequence ID" value="NZ_CM011002.1"/>
</dbReference>
<accession>A0A5E8H1M2</accession>
<name>A0A5E8H1M2_ROSAD</name>
<reference evidence="2 3" key="2">
    <citation type="submission" date="2013-04" db="EMBL/GenBank/DDBJ databases">
        <authorList>
            <person name="Fiebig A."/>
            <person name="Pradella S."/>
            <person name="Wagner-Doebler I."/>
        </authorList>
    </citation>
    <scope>NUCLEOTIDE SEQUENCE [LARGE SCALE GENOMIC DNA]</scope>
    <source>
        <strain evidence="3">DSM 17067 / NCIMB 14079 / DFL-11</strain>
    </source>
</reference>
<dbReference type="CDD" id="cd12108">
    <property type="entry name" value="Hr-like"/>
    <property type="match status" value="1"/>
</dbReference>
<comment type="caution">
    <text evidence="2">The sequence shown here is derived from an EMBL/GenBank/DDBJ whole genome shotgun (WGS) entry which is preliminary data.</text>
</comment>
<dbReference type="Pfam" id="PF01814">
    <property type="entry name" value="Hemerythrin"/>
    <property type="match status" value="1"/>
</dbReference>
<dbReference type="EMBL" id="ACCU02000002">
    <property type="protein sequence ID" value="EEE45831.1"/>
    <property type="molecule type" value="Genomic_DNA"/>
</dbReference>
<dbReference type="AlphaFoldDB" id="A0A5E8H1M2"/>
<dbReference type="Proteomes" id="UP000004703">
    <property type="component" value="Chromosome"/>
</dbReference>
<evidence type="ECO:0000313" key="2">
    <source>
        <dbReference type="EMBL" id="EEE45831.1"/>
    </source>
</evidence>
<reference evidence="2 3" key="1">
    <citation type="submission" date="2008-01" db="EMBL/GenBank/DDBJ databases">
        <authorList>
            <person name="Wagner-Dobler I."/>
            <person name="Ferriera S."/>
            <person name="Johnson J."/>
            <person name="Kravitz S."/>
            <person name="Beeson K."/>
            <person name="Sutton G."/>
            <person name="Rogers Y.-H."/>
            <person name="Friedman R."/>
            <person name="Frazier M."/>
            <person name="Venter J.C."/>
        </authorList>
    </citation>
    <scope>NUCLEOTIDE SEQUENCE [LARGE SCALE GENOMIC DNA]</scope>
    <source>
        <strain evidence="3">DSM 17067 / NCIMB 14079 / DFL-11</strain>
    </source>
</reference>